<dbReference type="PANTHER" id="PTHR11715">
    <property type="entry name" value="GLYCINE CLEAVAGE SYSTEM H PROTEIN"/>
    <property type="match status" value="1"/>
</dbReference>
<gene>
    <name evidence="3" type="primary">gcvH_1</name>
    <name evidence="3" type="ORF">DSLASN_13860</name>
</gene>
<dbReference type="CDD" id="cd06848">
    <property type="entry name" value="GCS_H"/>
    <property type="match status" value="1"/>
</dbReference>
<organism evidence="3 4">
    <name type="scientific">Desulfoluna limicola</name>
    <dbReference type="NCBI Taxonomy" id="2810562"/>
    <lineage>
        <taxon>Bacteria</taxon>
        <taxon>Pseudomonadati</taxon>
        <taxon>Thermodesulfobacteriota</taxon>
        <taxon>Desulfobacteria</taxon>
        <taxon>Desulfobacterales</taxon>
        <taxon>Desulfolunaceae</taxon>
        <taxon>Desulfoluna</taxon>
    </lineage>
</organism>
<dbReference type="EMBL" id="AP024488">
    <property type="protein sequence ID" value="BCS95754.1"/>
    <property type="molecule type" value="Genomic_DNA"/>
</dbReference>
<dbReference type="Pfam" id="PF01597">
    <property type="entry name" value="GCV_H"/>
    <property type="match status" value="1"/>
</dbReference>
<evidence type="ECO:0000313" key="3">
    <source>
        <dbReference type="EMBL" id="BCS95754.1"/>
    </source>
</evidence>
<sequence>MAVVESYNVPDDLYYTQDHAWVAIEGERIRIGVTDFMQKMAGEITFIRLPRAGKDMTVGKTLISVQSGKWAGKIRVPVAGKVVDVNKELAETPGPLNSDPYGTGWVAIMEPASMADVETMLLHGEAALRFLKDEIKRNSNEE</sequence>
<accession>A0ABM7PFA0</accession>
<dbReference type="RefSeq" id="WP_236892081.1">
    <property type="nucleotide sequence ID" value="NZ_AP024488.1"/>
</dbReference>
<reference evidence="3 4" key="1">
    <citation type="submission" date="2021-02" db="EMBL/GenBank/DDBJ databases">
        <title>Complete genome of Desulfoluna sp. strain ASN36.</title>
        <authorList>
            <person name="Takahashi A."/>
            <person name="Kojima H."/>
            <person name="Fukui M."/>
        </authorList>
    </citation>
    <scope>NUCLEOTIDE SEQUENCE [LARGE SCALE GENOMIC DNA]</scope>
    <source>
        <strain evidence="3 4">ASN36</strain>
    </source>
</reference>
<feature type="domain" description="Lipoyl-binding" evidence="2">
    <location>
        <begin position="28"/>
        <end position="110"/>
    </location>
</feature>
<dbReference type="PROSITE" id="PS50968">
    <property type="entry name" value="BIOTINYL_LIPOYL"/>
    <property type="match status" value="1"/>
</dbReference>
<name>A0ABM7PFA0_9BACT</name>
<dbReference type="InterPro" id="IPR002930">
    <property type="entry name" value="GCV_H"/>
</dbReference>
<protein>
    <submittedName>
        <fullName evidence="3">Glycine cleavage system H protein</fullName>
    </submittedName>
</protein>
<dbReference type="SUPFAM" id="SSF51230">
    <property type="entry name" value="Single hybrid motif"/>
    <property type="match status" value="1"/>
</dbReference>
<dbReference type="PANTHER" id="PTHR11715:SF3">
    <property type="entry name" value="GLYCINE CLEAVAGE SYSTEM H PROTEIN-RELATED"/>
    <property type="match status" value="1"/>
</dbReference>
<dbReference type="InterPro" id="IPR011053">
    <property type="entry name" value="Single_hybrid_motif"/>
</dbReference>
<dbReference type="InterPro" id="IPR000089">
    <property type="entry name" value="Biotin_lipoyl"/>
</dbReference>
<dbReference type="Proteomes" id="UP001320148">
    <property type="component" value="Chromosome"/>
</dbReference>
<evidence type="ECO:0000259" key="2">
    <source>
        <dbReference type="PROSITE" id="PS50968"/>
    </source>
</evidence>
<dbReference type="Gene3D" id="2.40.50.100">
    <property type="match status" value="1"/>
</dbReference>
<dbReference type="InterPro" id="IPR033753">
    <property type="entry name" value="GCV_H/Fam206"/>
</dbReference>
<evidence type="ECO:0000313" key="4">
    <source>
        <dbReference type="Proteomes" id="UP001320148"/>
    </source>
</evidence>
<keyword evidence="1" id="KW-0450">Lipoyl</keyword>
<keyword evidence="4" id="KW-1185">Reference proteome</keyword>
<proteinExistence type="predicted"/>
<dbReference type="NCBIfam" id="NF002270">
    <property type="entry name" value="PRK01202.1"/>
    <property type="match status" value="1"/>
</dbReference>
<evidence type="ECO:0000256" key="1">
    <source>
        <dbReference type="ARBA" id="ARBA00022823"/>
    </source>
</evidence>